<evidence type="ECO:0000256" key="1">
    <source>
        <dbReference type="SAM" id="Coils"/>
    </source>
</evidence>
<accession>A0A8S5LG16</accession>
<dbReference type="EMBL" id="BK014713">
    <property type="protein sequence ID" value="DAD69005.1"/>
    <property type="molecule type" value="Genomic_DNA"/>
</dbReference>
<keyword evidence="1" id="KW-0175">Coiled coil</keyword>
<organism evidence="2">
    <name type="scientific">Siphoviridae sp. ctDo63</name>
    <dbReference type="NCBI Taxonomy" id="2823571"/>
    <lineage>
        <taxon>Viruses</taxon>
        <taxon>Duplodnaviria</taxon>
        <taxon>Heunggongvirae</taxon>
        <taxon>Uroviricota</taxon>
        <taxon>Caudoviricetes</taxon>
    </lineage>
</organism>
<proteinExistence type="predicted"/>
<protein>
    <submittedName>
        <fullName evidence="2">STOP protein</fullName>
    </submittedName>
</protein>
<name>A0A8S5LG16_9CAUD</name>
<reference evidence="2" key="1">
    <citation type="journal article" date="2021" name="Proc. Natl. Acad. Sci. U.S.A.">
        <title>A Catalog of Tens of Thousands of Viruses from Human Metagenomes Reveals Hidden Associations with Chronic Diseases.</title>
        <authorList>
            <person name="Tisza M.J."/>
            <person name="Buck C.B."/>
        </authorList>
    </citation>
    <scope>NUCLEOTIDE SEQUENCE</scope>
    <source>
        <strain evidence="2">CtDo63</strain>
    </source>
</reference>
<evidence type="ECO:0000313" key="2">
    <source>
        <dbReference type="EMBL" id="DAD69005.1"/>
    </source>
</evidence>
<sequence>MIISQNSNDVYYAYTRGRFWRWDESAQAWKESHLLAQKFDKAKAVEKRLTPEVFLTSDEFTPIDDYELPNQMLTALMDAKPCKNAPIDPVEEDSSSGVPAPCICSTCTCGGCKEECFGNCHNCGHPVQECNSYQTEGEKHLTPAHSEDVAAQCGNTPLAPTFDFSALGDLSEQAAAADQQFDLHYGAAQDEYLISCIYLARIHALTAKAGRYGGGTWTKWYESKGLSEGSARTMVKNGDAFNSATVAELKQLPELTRKDLNLIARSGCATQVVEAAGDSQRVQELLAQLKAKEYKLNETQARLKSACIQEQESRDAMNTANAQLEAAHADIKGLTEQNDQLKSRLDAAEAREEEAWKMQSKAEARAKDAENQLAGSRQVAEAAKRRADKWQAEAEAARKQPIAAVVDEEEVERRANQKAHDIAEDLAADMTADLREQLKRATSSSEQEAHSSYDAVLLADRSFQNIGKMVVPSLRRLPPEQREQLTSMLVHTLGQIQGEVSRCL</sequence>
<feature type="coiled-coil region" evidence="1">
    <location>
        <begin position="282"/>
        <end position="400"/>
    </location>
</feature>